<evidence type="ECO:0000313" key="4">
    <source>
        <dbReference type="Proteomes" id="UP001560685"/>
    </source>
</evidence>
<dbReference type="EMBL" id="JBEHZE010000001">
    <property type="protein sequence ID" value="MEX6633392.1"/>
    <property type="molecule type" value="Genomic_DNA"/>
</dbReference>
<dbReference type="RefSeq" id="WP_369313349.1">
    <property type="nucleotide sequence ID" value="NZ_JBEHZE010000001.1"/>
</dbReference>
<keyword evidence="4" id="KW-1185">Reference proteome</keyword>
<evidence type="ECO:0000256" key="2">
    <source>
        <dbReference type="SAM" id="SignalP"/>
    </source>
</evidence>
<feature type="compositionally biased region" description="Basic and acidic residues" evidence="1">
    <location>
        <begin position="47"/>
        <end position="57"/>
    </location>
</feature>
<feature type="region of interest" description="Disordered" evidence="1">
    <location>
        <begin position="35"/>
        <end position="57"/>
    </location>
</feature>
<comment type="caution">
    <text evidence="3">The sequence shown here is derived from an EMBL/GenBank/DDBJ whole genome shotgun (WGS) entry which is preliminary data.</text>
</comment>
<proteinExistence type="predicted"/>
<keyword evidence="2" id="KW-0732">Signal</keyword>
<evidence type="ECO:0000313" key="3">
    <source>
        <dbReference type="EMBL" id="MEX6633392.1"/>
    </source>
</evidence>
<name>A0ABV3Z7Q7_9PROT</name>
<evidence type="ECO:0008006" key="5">
    <source>
        <dbReference type="Google" id="ProtNLM"/>
    </source>
</evidence>
<organism evidence="3 4">
    <name type="scientific">Hyphococcus lacteus</name>
    <dbReference type="NCBI Taxonomy" id="3143536"/>
    <lineage>
        <taxon>Bacteria</taxon>
        <taxon>Pseudomonadati</taxon>
        <taxon>Pseudomonadota</taxon>
        <taxon>Alphaproteobacteria</taxon>
        <taxon>Parvularculales</taxon>
        <taxon>Parvularculaceae</taxon>
        <taxon>Hyphococcus</taxon>
    </lineage>
</organism>
<protein>
    <recommendedName>
        <fullName evidence="5">Lipoprotein</fullName>
    </recommendedName>
</protein>
<evidence type="ECO:0000256" key="1">
    <source>
        <dbReference type="SAM" id="MobiDB-lite"/>
    </source>
</evidence>
<accession>A0ABV3Z7Q7</accession>
<sequence length="57" mass="5692">MQKLAIATALFVVSNVLGGCALGVAAGAGYVAHDEATEGDGNFDPLEDVRGEGDGKN</sequence>
<gene>
    <name evidence="3" type="ORF">ABFZ84_07495</name>
</gene>
<dbReference type="PROSITE" id="PS51257">
    <property type="entry name" value="PROKAR_LIPOPROTEIN"/>
    <property type="match status" value="1"/>
</dbReference>
<reference evidence="3 4" key="1">
    <citation type="submission" date="2024-05" db="EMBL/GenBank/DDBJ databases">
        <title>Three bacterial strains, DH-69, EH-24, and ECK-19 isolated from coastal sediments.</title>
        <authorList>
            <person name="Ye Y.-Q."/>
            <person name="Du Z.-J."/>
        </authorList>
    </citation>
    <scope>NUCLEOTIDE SEQUENCE [LARGE SCALE GENOMIC DNA]</scope>
    <source>
        <strain evidence="3 4">ECK-19</strain>
    </source>
</reference>
<feature type="signal peptide" evidence="2">
    <location>
        <begin position="1"/>
        <end position="18"/>
    </location>
</feature>
<dbReference type="Proteomes" id="UP001560685">
    <property type="component" value="Unassembled WGS sequence"/>
</dbReference>
<feature type="chain" id="PRO_5047026532" description="Lipoprotein" evidence="2">
    <location>
        <begin position="19"/>
        <end position="57"/>
    </location>
</feature>